<gene>
    <name evidence="11" type="ordered locus">AALP_Aa1g024000</name>
</gene>
<evidence type="ECO:0000256" key="6">
    <source>
        <dbReference type="ARBA" id="ARBA00023136"/>
    </source>
</evidence>
<dbReference type="GO" id="GO:0005546">
    <property type="term" value="F:phosphatidylinositol-4,5-bisphosphate binding"/>
    <property type="evidence" value="ECO:0007669"/>
    <property type="project" value="TreeGrafter"/>
</dbReference>
<dbReference type="Gene3D" id="1.20.58.150">
    <property type="entry name" value="ANTH domain"/>
    <property type="match status" value="1"/>
</dbReference>
<dbReference type="InterPro" id="IPR045192">
    <property type="entry name" value="AP180-like"/>
</dbReference>
<dbReference type="InterPro" id="IPR011417">
    <property type="entry name" value="ANTH_dom"/>
</dbReference>
<dbReference type="FunFam" id="1.20.58.150:FF:000005">
    <property type="entry name" value="putative clathrin assembly protein At2g25430"/>
    <property type="match status" value="1"/>
</dbReference>
<evidence type="ECO:0000256" key="5">
    <source>
        <dbReference type="ARBA" id="ARBA00023034"/>
    </source>
</evidence>
<evidence type="ECO:0000256" key="9">
    <source>
        <dbReference type="SAM" id="MobiDB-lite"/>
    </source>
</evidence>
<dbReference type="GO" id="GO:0005794">
    <property type="term" value="C:Golgi apparatus"/>
    <property type="evidence" value="ECO:0007669"/>
    <property type="project" value="UniProtKB-SubCell"/>
</dbReference>
<name>A0A087HKL4_ARAAL</name>
<evidence type="ECO:0000256" key="3">
    <source>
        <dbReference type="ARBA" id="ARBA00004600"/>
    </source>
</evidence>
<dbReference type="GO" id="GO:0005545">
    <property type="term" value="F:1-phosphatidylinositol binding"/>
    <property type="evidence" value="ECO:0007669"/>
    <property type="project" value="InterPro"/>
</dbReference>
<dbReference type="InterPro" id="IPR014712">
    <property type="entry name" value="ANTH_dom_sf"/>
</dbReference>
<dbReference type="GO" id="GO:0006900">
    <property type="term" value="P:vesicle budding from membrane"/>
    <property type="evidence" value="ECO:0007669"/>
    <property type="project" value="TreeGrafter"/>
</dbReference>
<evidence type="ECO:0000259" key="10">
    <source>
        <dbReference type="PROSITE" id="PS50942"/>
    </source>
</evidence>
<dbReference type="PROSITE" id="PS50942">
    <property type="entry name" value="ENTH"/>
    <property type="match status" value="1"/>
</dbReference>
<keyword evidence="5" id="KW-0333">Golgi apparatus</keyword>
<dbReference type="PANTHER" id="PTHR22951:SF12">
    <property type="entry name" value="OS05G0426100 PROTEIN"/>
    <property type="match status" value="1"/>
</dbReference>
<dbReference type="GO" id="GO:0048268">
    <property type="term" value="P:clathrin coat assembly"/>
    <property type="evidence" value="ECO:0007669"/>
    <property type="project" value="InterPro"/>
</dbReference>
<keyword evidence="7" id="KW-0168">Coated pit</keyword>
<dbReference type="GO" id="GO:0032050">
    <property type="term" value="F:clathrin heavy chain binding"/>
    <property type="evidence" value="ECO:0007669"/>
    <property type="project" value="TreeGrafter"/>
</dbReference>
<dbReference type="GO" id="GO:0090404">
    <property type="term" value="C:pollen tube tip"/>
    <property type="evidence" value="ECO:0007669"/>
    <property type="project" value="EnsemblPlants"/>
</dbReference>
<dbReference type="Proteomes" id="UP000029120">
    <property type="component" value="Chromosome 1"/>
</dbReference>
<dbReference type="Gene3D" id="1.25.40.90">
    <property type="match status" value="1"/>
</dbReference>
<dbReference type="AlphaFoldDB" id="A0A087HKL4"/>
<dbReference type="SUPFAM" id="SSF48464">
    <property type="entry name" value="ENTH/VHS domain"/>
    <property type="match status" value="1"/>
</dbReference>
<evidence type="ECO:0000256" key="7">
    <source>
        <dbReference type="ARBA" id="ARBA00023176"/>
    </source>
</evidence>
<dbReference type="InterPro" id="IPR013809">
    <property type="entry name" value="ENTH"/>
</dbReference>
<dbReference type="GO" id="GO:0045334">
    <property type="term" value="C:clathrin-coated endocytic vesicle"/>
    <property type="evidence" value="ECO:0007669"/>
    <property type="project" value="EnsemblPlants"/>
</dbReference>
<sequence>MGSSKLKRAIGAVKDQTSVGLAKVNGRSSSLSELDVAIVKATRHEEFPAEEKYIREILSLTSYSRSYINACVNTLSRRLNKTKCWTVALKTLILIQRLLGEGDKAYEQEIFFATRRGTRLLNMSDFRDVSLSNSWDYSAFVRTYALYLDERLDFRMQARHGKRGVYCVGGETEEDEQDQTASDLSTAIVVRSQPIAEMKTEQIFTRVQHLQQLLDRFLACRPTGNARNNRVVIVALYPIVKESFQIYYDVTEIMGILIERFMELDIPDSIKVYDIFCRVSKQFEELEQFYSWSKNMGIARSSEYPEIEKITQKKLDLMDEFIRDKSALEQTRKSKSVKSDEEDDDARTEEVNEEPEDMNAIKALPEPPPKDEEEEKPEEEAKEEVIIEEKQEEVGDLMNLVDINDGEAAQAGDSLALALFDGPYASGSGSDSGPGWEAFKEDSADWETALVQSATNLSGQKTELGGGFDMLLLNGMYQHGTVNAAVQTSTAYGASGSASSMAFGSAGRPAATMLALPAPSAGNGNTGTSNGMVPVDPFAASLEVAPPPYVQLNDMEKKQRMLMEEQMMWDQYSREGRQGHMNIRQNQNKPNYSSYTPQY</sequence>
<dbReference type="GO" id="GO:0005905">
    <property type="term" value="C:clathrin-coated pit"/>
    <property type="evidence" value="ECO:0007669"/>
    <property type="project" value="UniProtKB-SubCell"/>
</dbReference>
<evidence type="ECO:0000256" key="1">
    <source>
        <dbReference type="ARBA" id="ARBA00004132"/>
    </source>
</evidence>
<dbReference type="SMART" id="SM00273">
    <property type="entry name" value="ENTH"/>
    <property type="match status" value="1"/>
</dbReference>
<dbReference type="SUPFAM" id="SSF89009">
    <property type="entry name" value="GAT-like domain"/>
    <property type="match status" value="1"/>
</dbReference>
<dbReference type="Gramene" id="KFK42666">
    <property type="protein sequence ID" value="KFK42666"/>
    <property type="gene ID" value="AALP_AA1G024000"/>
</dbReference>
<dbReference type="Pfam" id="PF07651">
    <property type="entry name" value="ANTH"/>
    <property type="match status" value="1"/>
</dbReference>
<dbReference type="GO" id="GO:0072583">
    <property type="term" value="P:clathrin-dependent endocytosis"/>
    <property type="evidence" value="ECO:0007669"/>
    <property type="project" value="InterPro"/>
</dbReference>
<dbReference type="InterPro" id="IPR008942">
    <property type="entry name" value="ENTH_VHS"/>
</dbReference>
<evidence type="ECO:0000256" key="8">
    <source>
        <dbReference type="ARBA" id="ARBA00023329"/>
    </source>
</evidence>
<dbReference type="EMBL" id="CM002869">
    <property type="protein sequence ID" value="KFK42666.1"/>
    <property type="molecule type" value="Genomic_DNA"/>
</dbReference>
<comment type="subcellular location">
    <subcellularLocation>
        <location evidence="1">Cytoplasmic vesicle</location>
        <location evidence="1">Clathrin-coated vesicle</location>
    </subcellularLocation>
    <subcellularLocation>
        <location evidence="2">Golgi apparatus</location>
    </subcellularLocation>
    <subcellularLocation>
        <location evidence="3">Membrane</location>
        <location evidence="3">Clathrin-coated pit</location>
    </subcellularLocation>
</comment>
<dbReference type="eggNOG" id="KOG0251">
    <property type="taxonomic scope" value="Eukaryota"/>
</dbReference>
<feature type="region of interest" description="Disordered" evidence="9">
    <location>
        <begin position="574"/>
        <end position="599"/>
    </location>
</feature>
<dbReference type="GO" id="GO:0000149">
    <property type="term" value="F:SNARE binding"/>
    <property type="evidence" value="ECO:0007669"/>
    <property type="project" value="TreeGrafter"/>
</dbReference>
<feature type="region of interest" description="Disordered" evidence="9">
    <location>
        <begin position="332"/>
        <end position="384"/>
    </location>
</feature>
<protein>
    <recommendedName>
        <fullName evidence="10">ENTH domain-containing protein</fullName>
    </recommendedName>
</protein>
<proteinExistence type="predicted"/>
<evidence type="ECO:0000256" key="4">
    <source>
        <dbReference type="ARBA" id="ARBA00022583"/>
    </source>
</evidence>
<keyword evidence="8" id="KW-0968">Cytoplasmic vesicle</keyword>
<dbReference type="OrthoDB" id="44015at2759"/>
<keyword evidence="6" id="KW-0472">Membrane</keyword>
<dbReference type="GO" id="GO:0072659">
    <property type="term" value="P:protein localization to plasma membrane"/>
    <property type="evidence" value="ECO:0007669"/>
    <property type="project" value="EnsemblPlants"/>
</dbReference>
<keyword evidence="4" id="KW-0254">Endocytosis</keyword>
<feature type="domain" description="ENTH" evidence="10">
    <location>
        <begin position="26"/>
        <end position="162"/>
    </location>
</feature>
<feature type="compositionally biased region" description="Polar residues" evidence="9">
    <location>
        <begin position="583"/>
        <end position="599"/>
    </location>
</feature>
<dbReference type="GO" id="GO:0009860">
    <property type="term" value="P:pollen tube growth"/>
    <property type="evidence" value="ECO:0007669"/>
    <property type="project" value="EnsemblPlants"/>
</dbReference>
<dbReference type="FunFam" id="1.25.40.90:FF:000019">
    <property type="entry name" value="Clathrin coat assembly protein"/>
    <property type="match status" value="1"/>
</dbReference>
<accession>A0A087HKL4</accession>
<dbReference type="PANTHER" id="PTHR22951">
    <property type="entry name" value="CLATHRIN ASSEMBLY PROTEIN"/>
    <property type="match status" value="1"/>
</dbReference>
<feature type="compositionally biased region" description="Acidic residues" evidence="9">
    <location>
        <begin position="371"/>
        <end position="382"/>
    </location>
</feature>
<keyword evidence="12" id="KW-1185">Reference proteome</keyword>
<feature type="compositionally biased region" description="Acidic residues" evidence="9">
    <location>
        <begin position="340"/>
        <end position="357"/>
    </location>
</feature>
<organism evidence="11 12">
    <name type="scientific">Arabis alpina</name>
    <name type="common">Alpine rock-cress</name>
    <dbReference type="NCBI Taxonomy" id="50452"/>
    <lineage>
        <taxon>Eukaryota</taxon>
        <taxon>Viridiplantae</taxon>
        <taxon>Streptophyta</taxon>
        <taxon>Embryophyta</taxon>
        <taxon>Tracheophyta</taxon>
        <taxon>Spermatophyta</taxon>
        <taxon>Magnoliopsida</taxon>
        <taxon>eudicotyledons</taxon>
        <taxon>Gunneridae</taxon>
        <taxon>Pentapetalae</taxon>
        <taxon>rosids</taxon>
        <taxon>malvids</taxon>
        <taxon>Brassicales</taxon>
        <taxon>Brassicaceae</taxon>
        <taxon>Arabideae</taxon>
        <taxon>Arabis</taxon>
    </lineage>
</organism>
<dbReference type="CDD" id="cd16987">
    <property type="entry name" value="ANTH_N_AP180_plant"/>
    <property type="match status" value="1"/>
</dbReference>
<reference evidence="12" key="1">
    <citation type="journal article" date="2015" name="Nat. Plants">
        <title>Genome expansion of Arabis alpina linked with retrotransposition and reduced symmetric DNA methylation.</title>
        <authorList>
            <person name="Willing E.M."/>
            <person name="Rawat V."/>
            <person name="Mandakova T."/>
            <person name="Maumus F."/>
            <person name="James G.V."/>
            <person name="Nordstroem K.J."/>
            <person name="Becker C."/>
            <person name="Warthmann N."/>
            <person name="Chica C."/>
            <person name="Szarzynska B."/>
            <person name="Zytnicki M."/>
            <person name="Albani M.C."/>
            <person name="Kiefer C."/>
            <person name="Bergonzi S."/>
            <person name="Castaings L."/>
            <person name="Mateos J.L."/>
            <person name="Berns M.C."/>
            <person name="Bujdoso N."/>
            <person name="Piofczyk T."/>
            <person name="de Lorenzo L."/>
            <person name="Barrero-Sicilia C."/>
            <person name="Mateos I."/>
            <person name="Piednoel M."/>
            <person name="Hagmann J."/>
            <person name="Chen-Min-Tao R."/>
            <person name="Iglesias-Fernandez R."/>
            <person name="Schuster S.C."/>
            <person name="Alonso-Blanco C."/>
            <person name="Roudier F."/>
            <person name="Carbonero P."/>
            <person name="Paz-Ares J."/>
            <person name="Davis S.J."/>
            <person name="Pecinka A."/>
            <person name="Quesneville H."/>
            <person name="Colot V."/>
            <person name="Lysak M.A."/>
            <person name="Weigel D."/>
            <person name="Coupland G."/>
            <person name="Schneeberger K."/>
        </authorList>
    </citation>
    <scope>NUCLEOTIDE SEQUENCE [LARGE SCALE GENOMIC DNA]</scope>
    <source>
        <strain evidence="12">cv. Pajares</strain>
    </source>
</reference>
<dbReference type="InterPro" id="IPR048050">
    <property type="entry name" value="ANTH_N_plant"/>
</dbReference>
<evidence type="ECO:0000313" key="11">
    <source>
        <dbReference type="EMBL" id="KFK42666.1"/>
    </source>
</evidence>
<evidence type="ECO:0000256" key="2">
    <source>
        <dbReference type="ARBA" id="ARBA00004555"/>
    </source>
</evidence>
<dbReference type="OMA" id="LEFRMQS"/>
<evidence type="ECO:0000313" key="12">
    <source>
        <dbReference type="Proteomes" id="UP000029120"/>
    </source>
</evidence>